<proteinExistence type="predicted"/>
<keyword evidence="3" id="KW-1185">Reference proteome</keyword>
<reference evidence="2" key="1">
    <citation type="submission" date="2023-07" db="EMBL/GenBank/DDBJ databases">
        <authorList>
            <consortium name="CYATHOMIX"/>
        </authorList>
    </citation>
    <scope>NUCLEOTIDE SEQUENCE</scope>
    <source>
        <strain evidence="2">N/A</strain>
    </source>
</reference>
<comment type="caution">
    <text evidence="2">The sequence shown here is derived from an EMBL/GenBank/DDBJ whole genome shotgun (WGS) entry which is preliminary data.</text>
</comment>
<dbReference type="EMBL" id="CATQJL010000001">
    <property type="protein sequence ID" value="CAJ0590839.1"/>
    <property type="molecule type" value="Genomic_DNA"/>
</dbReference>
<gene>
    <name evidence="2" type="ORF">CYNAS_LOCUS2822</name>
</gene>
<dbReference type="AlphaFoldDB" id="A0AA36DQL7"/>
<keyword evidence="1" id="KW-0812">Transmembrane</keyword>
<organism evidence="2 3">
    <name type="scientific">Cylicocyclus nassatus</name>
    <name type="common">Nematode worm</name>
    <dbReference type="NCBI Taxonomy" id="53992"/>
    <lineage>
        <taxon>Eukaryota</taxon>
        <taxon>Metazoa</taxon>
        <taxon>Ecdysozoa</taxon>
        <taxon>Nematoda</taxon>
        <taxon>Chromadorea</taxon>
        <taxon>Rhabditida</taxon>
        <taxon>Rhabditina</taxon>
        <taxon>Rhabditomorpha</taxon>
        <taxon>Strongyloidea</taxon>
        <taxon>Strongylidae</taxon>
        <taxon>Cylicocyclus</taxon>
    </lineage>
</organism>
<protein>
    <submittedName>
        <fullName evidence="2">Uncharacterized protein</fullName>
    </submittedName>
</protein>
<evidence type="ECO:0000313" key="3">
    <source>
        <dbReference type="Proteomes" id="UP001176961"/>
    </source>
</evidence>
<keyword evidence="1" id="KW-1133">Transmembrane helix</keyword>
<feature type="transmembrane region" description="Helical" evidence="1">
    <location>
        <begin position="101"/>
        <end position="124"/>
    </location>
</feature>
<accession>A0AA36DQL7</accession>
<keyword evidence="1" id="KW-0472">Membrane</keyword>
<evidence type="ECO:0000256" key="1">
    <source>
        <dbReference type="SAM" id="Phobius"/>
    </source>
</evidence>
<dbReference type="Proteomes" id="UP001176961">
    <property type="component" value="Unassembled WGS sequence"/>
</dbReference>
<evidence type="ECO:0000313" key="2">
    <source>
        <dbReference type="EMBL" id="CAJ0590839.1"/>
    </source>
</evidence>
<sequence length="164" mass="18815">MNHTITCSCREDLCNRMANVKTIIGENLKGPADVSFCNNSDMTMADCIQLLKCLLANLELKINTHQSFDDYFDNISINEVEQLPRNKHSRLKHFQNEDNNFFFILIILVMVAYIVIIVVIMVVVNRPRDATQLSSEKSARLKASRAEAYNEERIEAGKIVQFRC</sequence>
<name>A0AA36DQL7_CYLNA</name>